<dbReference type="RefSeq" id="WP_269885001.1">
    <property type="nucleotide sequence ID" value="NZ_JAQAGZ010000024.1"/>
</dbReference>
<evidence type="ECO:0000313" key="2">
    <source>
        <dbReference type="Proteomes" id="UP001527882"/>
    </source>
</evidence>
<sequence>MAAKGYPMKWGIMLHDKMYNQVYGKKRAYELLYSLSSCVNGLYVMPVAPKLKKVQAELSKSGEYYKKWRAKNKEKIRAYQREYRSKQRNKS</sequence>
<name>A0ABT4QHX7_9BACL</name>
<dbReference type="EMBL" id="JAQAGZ010000024">
    <property type="protein sequence ID" value="MCZ8516464.1"/>
    <property type="molecule type" value="Genomic_DNA"/>
</dbReference>
<organism evidence="1 2">
    <name type="scientific">Paenibacillus gyeongsangnamensis</name>
    <dbReference type="NCBI Taxonomy" id="3388067"/>
    <lineage>
        <taxon>Bacteria</taxon>
        <taxon>Bacillati</taxon>
        <taxon>Bacillota</taxon>
        <taxon>Bacilli</taxon>
        <taxon>Bacillales</taxon>
        <taxon>Paenibacillaceae</taxon>
        <taxon>Paenibacillus</taxon>
    </lineage>
</organism>
<proteinExistence type="predicted"/>
<accession>A0ABT4QHX7</accession>
<keyword evidence="2" id="KW-1185">Reference proteome</keyword>
<comment type="caution">
    <text evidence="1">The sequence shown here is derived from an EMBL/GenBank/DDBJ whole genome shotgun (WGS) entry which is preliminary data.</text>
</comment>
<gene>
    <name evidence="1" type="ORF">O9H85_29575</name>
</gene>
<dbReference type="Proteomes" id="UP001527882">
    <property type="component" value="Unassembled WGS sequence"/>
</dbReference>
<reference evidence="1 2" key="1">
    <citation type="submission" date="2022-12" db="EMBL/GenBank/DDBJ databases">
        <title>Draft genome sequence of Paenibacillus sp. dW9.</title>
        <authorList>
            <person name="Choi E.-W."/>
            <person name="Kim D.-U."/>
        </authorList>
    </citation>
    <scope>NUCLEOTIDE SEQUENCE [LARGE SCALE GENOMIC DNA]</scope>
    <source>
        <strain evidence="2">dW9</strain>
    </source>
</reference>
<evidence type="ECO:0000313" key="1">
    <source>
        <dbReference type="EMBL" id="MCZ8516464.1"/>
    </source>
</evidence>
<protein>
    <submittedName>
        <fullName evidence="1">Uncharacterized protein</fullName>
    </submittedName>
</protein>